<dbReference type="InterPro" id="IPR029787">
    <property type="entry name" value="Nucleotide_cyclase"/>
</dbReference>
<keyword evidence="1" id="KW-0472">Membrane</keyword>
<feature type="transmembrane region" description="Helical" evidence="1">
    <location>
        <begin position="215"/>
        <end position="236"/>
    </location>
</feature>
<proteinExistence type="predicted"/>
<dbReference type="InterPro" id="IPR043128">
    <property type="entry name" value="Rev_trsase/Diguanyl_cyclase"/>
</dbReference>
<dbReference type="AlphaFoldDB" id="E9SAZ5"/>
<dbReference type="eggNOG" id="COG2199">
    <property type="taxonomic scope" value="Bacteria"/>
</dbReference>
<dbReference type="OrthoDB" id="9804955at2"/>
<dbReference type="EMBL" id="ADKM02000062">
    <property type="protein sequence ID" value="EGC03599.1"/>
    <property type="molecule type" value="Genomic_DNA"/>
</dbReference>
<dbReference type="Pfam" id="PF00990">
    <property type="entry name" value="GGDEF"/>
    <property type="match status" value="1"/>
</dbReference>
<evidence type="ECO:0000256" key="1">
    <source>
        <dbReference type="SAM" id="Phobius"/>
    </source>
</evidence>
<reference evidence="3 4" key="1">
    <citation type="submission" date="2011-02" db="EMBL/GenBank/DDBJ databases">
        <authorList>
            <person name="Nelson K.E."/>
            <person name="Sutton G."/>
            <person name="Torralba M."/>
            <person name="Durkin S."/>
            <person name="Harkins D."/>
            <person name="Montgomery R."/>
            <person name="Ziemer C."/>
            <person name="Klaassens E."/>
            <person name="Ocuiv P."/>
            <person name="Morrison M."/>
        </authorList>
    </citation>
    <scope>NUCLEOTIDE SEQUENCE [LARGE SCALE GENOMIC DNA]</scope>
    <source>
        <strain evidence="3 4">8</strain>
    </source>
</reference>
<dbReference type="Proteomes" id="UP000004259">
    <property type="component" value="Unassembled WGS sequence"/>
</dbReference>
<dbReference type="Gene3D" id="3.30.70.270">
    <property type="match status" value="1"/>
</dbReference>
<dbReference type="InterPro" id="IPR000160">
    <property type="entry name" value="GGDEF_dom"/>
</dbReference>
<dbReference type="SMART" id="SM00267">
    <property type="entry name" value="GGDEF"/>
    <property type="match status" value="1"/>
</dbReference>
<dbReference type="PROSITE" id="PS50887">
    <property type="entry name" value="GGDEF"/>
    <property type="match status" value="1"/>
</dbReference>
<accession>E9SAZ5</accession>
<evidence type="ECO:0000313" key="3">
    <source>
        <dbReference type="EMBL" id="EGC03599.1"/>
    </source>
</evidence>
<keyword evidence="4" id="KW-1185">Reference proteome</keyword>
<sequence length="421" mass="47231">MEQVGTLAYSVDDAYTYDATDPSNDKYEALNTEKEISDELYKLCLMENFVDYGIVYSNNHTVGKISNGTNALFGEKLYTDLSGMITRDRTHDGWYTGYGDNFERIYYVKRIHENALFCISFYTSELDNVFENPDNLDDMEIRLTDSRYKMIYSSKKDELGSALPEDLLKNIDGAYFKAVADSENLVSVNRSSGSWFVICSIPTNIILKEAASMKIYIIFAAVVAAILAVGAGSVFVRRIADPIGTVTSGLSAEIREDGFEGVLGNRYFRDKSKNIVNKSSEKDKRALVIMEIDNFPDIINKIDRNTANKQLEKMVLIIDQIFRDVDCKGRLGENTFAVLTKPSSAADDDFRTEVDRNCELVCKMFRESLSTNTMGTLKTSATVGAAIYPISGNDYQEIFDGALTALEDAKKQYRGSYKIKL</sequence>
<gene>
    <name evidence="3" type="ORF">CUS_8108</name>
</gene>
<evidence type="ECO:0000313" key="4">
    <source>
        <dbReference type="Proteomes" id="UP000004259"/>
    </source>
</evidence>
<organism evidence="3 4">
    <name type="scientific">Ruminococcus albus 8</name>
    <dbReference type="NCBI Taxonomy" id="246199"/>
    <lineage>
        <taxon>Bacteria</taxon>
        <taxon>Bacillati</taxon>
        <taxon>Bacillota</taxon>
        <taxon>Clostridia</taxon>
        <taxon>Eubacteriales</taxon>
        <taxon>Oscillospiraceae</taxon>
        <taxon>Ruminococcus</taxon>
    </lineage>
</organism>
<protein>
    <submittedName>
        <fullName evidence="3">Diguanylate cyclase (GGDEF) domain protein</fullName>
    </submittedName>
</protein>
<keyword evidence="1" id="KW-1133">Transmembrane helix</keyword>
<dbReference type="STRING" id="246199.CUS_8108"/>
<comment type="caution">
    <text evidence="3">The sequence shown here is derived from an EMBL/GenBank/DDBJ whole genome shotgun (WGS) entry which is preliminary data.</text>
</comment>
<dbReference type="SUPFAM" id="SSF55073">
    <property type="entry name" value="Nucleotide cyclase"/>
    <property type="match status" value="1"/>
</dbReference>
<name>E9SAZ5_RUMAL</name>
<feature type="domain" description="GGDEF" evidence="2">
    <location>
        <begin position="283"/>
        <end position="421"/>
    </location>
</feature>
<keyword evidence="1" id="KW-0812">Transmembrane</keyword>
<evidence type="ECO:0000259" key="2">
    <source>
        <dbReference type="PROSITE" id="PS50887"/>
    </source>
</evidence>
<dbReference type="RefSeq" id="WP_002848357.1">
    <property type="nucleotide sequence ID" value="NZ_ADKM02000062.1"/>
</dbReference>